<sequence>MDLDLNHPPPSEGPSTYQLPVAMIDLDSFDDDVLESSPRSFAQAKTNSRRTRGRTIVDVDLGSMKDAKTILIVAALVLLHLVRTIKDILPSFLLLCVTKGAVVGVSGDYCTANCKRVTKGKDARKSPEPPKDPVFNCPICMEPLIEPMSTKCGHIFCKNCIRSAISAQAKCPTCRKKITVRELIRVFLPSTS</sequence>
<dbReference type="GO" id="GO:0032183">
    <property type="term" value="F:SUMO binding"/>
    <property type="evidence" value="ECO:0007669"/>
    <property type="project" value="TreeGrafter"/>
</dbReference>
<gene>
    <name evidence="6" type="ORF">RIF29_14749</name>
</gene>
<dbReference type="PANTHER" id="PTHR47094">
    <property type="entry name" value="ELFLESS, ISOFORM B"/>
    <property type="match status" value="1"/>
</dbReference>
<evidence type="ECO:0000313" key="6">
    <source>
        <dbReference type="EMBL" id="KAK7273690.1"/>
    </source>
</evidence>
<dbReference type="InterPro" id="IPR049627">
    <property type="entry name" value="SLX8"/>
</dbReference>
<organism evidence="6 7">
    <name type="scientific">Crotalaria pallida</name>
    <name type="common">Smooth rattlebox</name>
    <name type="synonym">Crotalaria striata</name>
    <dbReference type="NCBI Taxonomy" id="3830"/>
    <lineage>
        <taxon>Eukaryota</taxon>
        <taxon>Viridiplantae</taxon>
        <taxon>Streptophyta</taxon>
        <taxon>Embryophyta</taxon>
        <taxon>Tracheophyta</taxon>
        <taxon>Spermatophyta</taxon>
        <taxon>Magnoliopsida</taxon>
        <taxon>eudicotyledons</taxon>
        <taxon>Gunneridae</taxon>
        <taxon>Pentapetalae</taxon>
        <taxon>rosids</taxon>
        <taxon>fabids</taxon>
        <taxon>Fabales</taxon>
        <taxon>Fabaceae</taxon>
        <taxon>Papilionoideae</taxon>
        <taxon>50 kb inversion clade</taxon>
        <taxon>genistoids sensu lato</taxon>
        <taxon>core genistoids</taxon>
        <taxon>Crotalarieae</taxon>
        <taxon>Crotalaria</taxon>
    </lineage>
</organism>
<dbReference type="GO" id="GO:0033768">
    <property type="term" value="C:SUMO-targeted ubiquitin ligase complex"/>
    <property type="evidence" value="ECO:0007669"/>
    <property type="project" value="TreeGrafter"/>
</dbReference>
<dbReference type="PROSITE" id="PS00518">
    <property type="entry name" value="ZF_RING_1"/>
    <property type="match status" value="1"/>
</dbReference>
<accession>A0AAN9FHN8</accession>
<dbReference type="Proteomes" id="UP001372338">
    <property type="component" value="Unassembled WGS sequence"/>
</dbReference>
<keyword evidence="3" id="KW-0862">Zinc</keyword>
<evidence type="ECO:0000256" key="2">
    <source>
        <dbReference type="ARBA" id="ARBA00022771"/>
    </source>
</evidence>
<keyword evidence="1" id="KW-0479">Metal-binding</keyword>
<feature type="domain" description="RING-type" evidence="5">
    <location>
        <begin position="137"/>
        <end position="175"/>
    </location>
</feature>
<reference evidence="6 7" key="1">
    <citation type="submission" date="2024-01" db="EMBL/GenBank/DDBJ databases">
        <title>The genomes of 5 underutilized Papilionoideae crops provide insights into root nodulation and disease resistanc.</title>
        <authorList>
            <person name="Yuan L."/>
        </authorList>
    </citation>
    <scope>NUCLEOTIDE SEQUENCE [LARGE SCALE GENOMIC DNA]</scope>
    <source>
        <strain evidence="6">ZHUSHIDOU_FW_LH</strain>
        <tissue evidence="6">Leaf</tissue>
    </source>
</reference>
<protein>
    <recommendedName>
        <fullName evidence="5">RING-type domain-containing protein</fullName>
    </recommendedName>
</protein>
<dbReference type="GO" id="GO:0006511">
    <property type="term" value="P:ubiquitin-dependent protein catabolic process"/>
    <property type="evidence" value="ECO:0007669"/>
    <property type="project" value="TreeGrafter"/>
</dbReference>
<evidence type="ECO:0000256" key="4">
    <source>
        <dbReference type="PROSITE-ProRule" id="PRU00175"/>
    </source>
</evidence>
<dbReference type="PROSITE" id="PS50089">
    <property type="entry name" value="ZF_RING_2"/>
    <property type="match status" value="1"/>
</dbReference>
<dbReference type="InterPro" id="IPR013083">
    <property type="entry name" value="Znf_RING/FYVE/PHD"/>
</dbReference>
<comment type="caution">
    <text evidence="6">The sequence shown here is derived from an EMBL/GenBank/DDBJ whole genome shotgun (WGS) entry which is preliminary data.</text>
</comment>
<proteinExistence type="predicted"/>
<evidence type="ECO:0000259" key="5">
    <source>
        <dbReference type="PROSITE" id="PS50089"/>
    </source>
</evidence>
<keyword evidence="7" id="KW-1185">Reference proteome</keyword>
<keyword evidence="2 4" id="KW-0863">Zinc-finger</keyword>
<dbReference type="SMART" id="SM00184">
    <property type="entry name" value="RING"/>
    <property type="match status" value="1"/>
</dbReference>
<evidence type="ECO:0000313" key="7">
    <source>
        <dbReference type="Proteomes" id="UP001372338"/>
    </source>
</evidence>
<evidence type="ECO:0000256" key="3">
    <source>
        <dbReference type="ARBA" id="ARBA00022833"/>
    </source>
</evidence>
<dbReference type="InterPro" id="IPR017907">
    <property type="entry name" value="Znf_RING_CS"/>
</dbReference>
<dbReference type="EMBL" id="JAYWIO010000003">
    <property type="protein sequence ID" value="KAK7273690.1"/>
    <property type="molecule type" value="Genomic_DNA"/>
</dbReference>
<dbReference type="InterPro" id="IPR001841">
    <property type="entry name" value="Znf_RING"/>
</dbReference>
<dbReference type="GO" id="GO:0061630">
    <property type="term" value="F:ubiquitin protein ligase activity"/>
    <property type="evidence" value="ECO:0007669"/>
    <property type="project" value="InterPro"/>
</dbReference>
<dbReference type="Pfam" id="PF13923">
    <property type="entry name" value="zf-C3HC4_2"/>
    <property type="match status" value="1"/>
</dbReference>
<evidence type="ECO:0000256" key="1">
    <source>
        <dbReference type="ARBA" id="ARBA00022723"/>
    </source>
</evidence>
<dbReference type="SUPFAM" id="SSF57850">
    <property type="entry name" value="RING/U-box"/>
    <property type="match status" value="1"/>
</dbReference>
<dbReference type="PANTHER" id="PTHR47094:SF1">
    <property type="entry name" value="RING-TYPE E3 UBIQUITIN TRANSFERASE"/>
    <property type="match status" value="1"/>
</dbReference>
<dbReference type="GO" id="GO:0140082">
    <property type="term" value="F:SUMO-ubiquitin ligase activity"/>
    <property type="evidence" value="ECO:0007669"/>
    <property type="project" value="TreeGrafter"/>
</dbReference>
<name>A0AAN9FHN8_CROPI</name>
<dbReference type="GO" id="GO:0008270">
    <property type="term" value="F:zinc ion binding"/>
    <property type="evidence" value="ECO:0007669"/>
    <property type="project" value="UniProtKB-KW"/>
</dbReference>
<dbReference type="Gene3D" id="3.30.40.10">
    <property type="entry name" value="Zinc/RING finger domain, C3HC4 (zinc finger)"/>
    <property type="match status" value="1"/>
</dbReference>
<dbReference type="AlphaFoldDB" id="A0AAN9FHN8"/>